<dbReference type="AlphaFoldDB" id="Q73PJ4"/>
<proteinExistence type="predicted"/>
<organism evidence="1 2">
    <name type="scientific">Treponema denticola (strain ATCC 35405 / DSM 14222 / CIP 103919 / JCM 8153 / KCTC 15104)</name>
    <dbReference type="NCBI Taxonomy" id="243275"/>
    <lineage>
        <taxon>Bacteria</taxon>
        <taxon>Pseudomonadati</taxon>
        <taxon>Spirochaetota</taxon>
        <taxon>Spirochaetia</taxon>
        <taxon>Spirochaetales</taxon>
        <taxon>Treponemataceae</taxon>
        <taxon>Treponema</taxon>
    </lineage>
</organism>
<evidence type="ECO:0000313" key="2">
    <source>
        <dbReference type="Proteomes" id="UP000008212"/>
    </source>
</evidence>
<sequence length="40" mass="4879">MLALIFTYLLHYGMLHIKQKASFLFHQLRSVHIIKNIFEY</sequence>
<dbReference type="EMBL" id="AE017226">
    <property type="protein sequence ID" value="AAS11296.1"/>
    <property type="molecule type" value="Genomic_DNA"/>
</dbReference>
<accession>Q73PJ4</accession>
<name>Q73PJ4_TREDE</name>
<protein>
    <submittedName>
        <fullName evidence="1">Uncharacterized protein</fullName>
    </submittedName>
</protein>
<keyword evidence="2" id="KW-1185">Reference proteome</keyword>
<dbReference type="HOGENOM" id="CLU_3298093_0_0_12"/>
<dbReference type="KEGG" id="tde:TDE_0805"/>
<gene>
    <name evidence="1" type="ordered locus">TDE_0805</name>
</gene>
<evidence type="ECO:0000313" key="1">
    <source>
        <dbReference type="EMBL" id="AAS11296.1"/>
    </source>
</evidence>
<dbReference type="Proteomes" id="UP000008212">
    <property type="component" value="Chromosome"/>
</dbReference>
<dbReference type="PaxDb" id="243275-TDE_0805"/>
<reference evidence="1 2" key="1">
    <citation type="journal article" date="2004" name="Proc. Natl. Acad. Sci. U.S.A.">
        <title>Comparison of the genome of the oral pathogen Treponema denticola with other spirochete genomes.</title>
        <authorList>
            <person name="Seshadri R."/>
            <person name="Myers G.S."/>
            <person name="Tettelin H."/>
            <person name="Eisen J.A."/>
            <person name="Heidelberg J.F."/>
            <person name="Dodson R.J."/>
            <person name="Davidsen T.M."/>
            <person name="DeBoy R.T."/>
            <person name="Fouts D.E."/>
            <person name="Haft D.H."/>
            <person name="Selengut J."/>
            <person name="Ren Q."/>
            <person name="Brinkac L.M."/>
            <person name="Madupu R."/>
            <person name="Kolonay J."/>
            <person name="Durkin S.A."/>
            <person name="Daugherty S.C."/>
            <person name="Shetty J."/>
            <person name="Shvartsbeyn A."/>
            <person name="Gebregeorgis E."/>
            <person name="Geer K."/>
            <person name="Tsegaye G."/>
            <person name="Malek J."/>
            <person name="Ayodeji B."/>
            <person name="Shatsman S."/>
            <person name="McLeod M.P."/>
            <person name="Smajs D."/>
            <person name="Howell J.K."/>
            <person name="Pal S."/>
            <person name="Amin A."/>
            <person name="Vashisth P."/>
            <person name="McNeill T.Z."/>
            <person name="Xiang Q."/>
            <person name="Sodergren E."/>
            <person name="Baca E."/>
            <person name="Weinstock G.M."/>
            <person name="Norris S.J."/>
            <person name="Fraser C.M."/>
            <person name="Paulsen I.T."/>
        </authorList>
    </citation>
    <scope>NUCLEOTIDE SEQUENCE [LARGE SCALE GENOMIC DNA]</scope>
    <source>
        <strain evidence="2">ATCC 35405 / DSM 14222 / CIP 103919 / JCM 8153 / KCTC 15104</strain>
    </source>
</reference>